<organism evidence="12 13">
    <name type="scientific">Kazachstania africana (strain ATCC 22294 / BCRC 22015 / CBS 2517 / CECT 1963 / NBRC 1671 / NRRL Y-8276)</name>
    <name type="common">Yeast</name>
    <name type="synonym">Kluyveromyces africanus</name>
    <dbReference type="NCBI Taxonomy" id="1071382"/>
    <lineage>
        <taxon>Eukaryota</taxon>
        <taxon>Fungi</taxon>
        <taxon>Dikarya</taxon>
        <taxon>Ascomycota</taxon>
        <taxon>Saccharomycotina</taxon>
        <taxon>Saccharomycetes</taxon>
        <taxon>Saccharomycetales</taxon>
        <taxon>Saccharomycetaceae</taxon>
        <taxon>Kazachstania</taxon>
    </lineage>
</organism>
<dbReference type="InterPro" id="IPR045075">
    <property type="entry name" value="Syf1-like"/>
</dbReference>
<sequence length="825" mass="97390">MEYINGYIIDDDDIAFEYELQSTPQNMLTWKRYIETWKNQVKGDKRSVRHVFWLYERFCNQFHQDPEVWQEYIQWVIDTGKMHYLKIDAMYRRAFESCKRNCDTLCLQYMKFATGQFDLTLIRKALVTSLQKIAKENQFKIWYSVLEFVNKCLLPLMEETLVDDEEDQCEQFRVLLRHSLSDDKDSNKNIVKNAWLSQLYERYLTVCPPEKLSGVLMHLGRTNNYEIIKQLYDKFLFKSNEGNDIRPSETTPFSLCLLYLNALEGMKLELQYEIFFEEVLKLHNRALVQLLIVLVKHYIKSSQINKIEPLLNNIISSTTLFHEFASIYNICIDFEEATLATIMDIYEDNPSKDIPDLESEIQKHMNTLTVLSSSYEMKLNDFYLRKNVNNVQYWLERIELQDSLEAKLEVFQDAILRVDPVKVTVPKVFGKLWCSYAEIYWDSKYYDTSREIYEMALKVPFPFIEDLELIWATWTRNELRIFGIERAIFLLRTALKLPKSPENLIEKFKKGKGKVPSQTVIFNSLQLWTLFIDLAEVQCSTISFADEKLVAELINTYEKAIALKIVTPIMFVQYAQLLQKVGKIRESFQIYERAISSFPSVVQYELWTLYLQQACITENDLSKEHIRDLFDQATALTEDEIDCRPIFILYNEFEERNEGVTKRSLDILLEGARKISDKFVKSKIQMWDLCIMKATSSSRTELLRAIYAECIQVLPRREVSRYVIDFAQFEVSLGETTRPREILTYGASLVAPALNKELWDYREQFELQFGDKEKYKNMLVLKQRLEVSMKIDTEEATKQKGNIEFVMSKKQIQHSSNPEEIELDI</sequence>
<dbReference type="Pfam" id="PF23220">
    <property type="entry name" value="HAT_Syf1_M"/>
    <property type="match status" value="1"/>
</dbReference>
<dbReference type="InterPro" id="IPR056350">
    <property type="entry name" value="HAT_Syf1_central"/>
</dbReference>
<proteinExistence type="inferred from homology"/>
<dbReference type="HOGENOM" id="CLU_007736_0_0_1"/>
<dbReference type="GO" id="GO:0071007">
    <property type="term" value="C:U2-type catalytic step 2 spliceosome"/>
    <property type="evidence" value="ECO:0007669"/>
    <property type="project" value="EnsemblFungi"/>
</dbReference>
<evidence type="ECO:0000256" key="6">
    <source>
        <dbReference type="ARBA" id="ARBA00023187"/>
    </source>
</evidence>
<dbReference type="KEGG" id="kaf:KAFR_0E03350"/>
<dbReference type="GO" id="GO:0071006">
    <property type="term" value="C:U2-type catalytic step 1 spliceosome"/>
    <property type="evidence" value="ECO:0007669"/>
    <property type="project" value="EnsemblFungi"/>
</dbReference>
<dbReference type="STRING" id="1071382.H2AVT7"/>
<keyword evidence="6" id="KW-0508">mRNA splicing</keyword>
<dbReference type="GO" id="GO:0005829">
    <property type="term" value="C:cytosol"/>
    <property type="evidence" value="ECO:0007669"/>
    <property type="project" value="EnsemblFungi"/>
</dbReference>
<protein>
    <recommendedName>
        <fullName evidence="8">Pre-mRNA-splicing factor SYF1</fullName>
    </recommendedName>
</protein>
<dbReference type="InterPro" id="IPR011990">
    <property type="entry name" value="TPR-like_helical_dom_sf"/>
</dbReference>
<dbReference type="GO" id="GO:0000349">
    <property type="term" value="P:generation of catalytic spliceosome for first transesterification step"/>
    <property type="evidence" value="ECO:0007669"/>
    <property type="project" value="EnsemblFungi"/>
</dbReference>
<dbReference type="GeneID" id="13883224"/>
<evidence type="ECO:0000256" key="5">
    <source>
        <dbReference type="ARBA" id="ARBA00022737"/>
    </source>
</evidence>
<dbReference type="Proteomes" id="UP000005220">
    <property type="component" value="Chromosome 5"/>
</dbReference>
<dbReference type="Pfam" id="PF23231">
    <property type="entry name" value="HAT_Syf1_CNRKL1_C"/>
    <property type="match status" value="1"/>
</dbReference>
<keyword evidence="5" id="KW-0677">Repeat</keyword>
<feature type="domain" description="Pre-mRNA-splicing factor Syf1-like N-terminal HAT-repeats" evidence="11">
    <location>
        <begin position="12"/>
        <end position="152"/>
    </location>
</feature>
<evidence type="ECO:0000256" key="3">
    <source>
        <dbReference type="ARBA" id="ARBA00022664"/>
    </source>
</evidence>
<dbReference type="GO" id="GO:0071004">
    <property type="term" value="C:U2-type prespliceosome"/>
    <property type="evidence" value="ECO:0007669"/>
    <property type="project" value="EnsemblFungi"/>
</dbReference>
<dbReference type="PANTHER" id="PTHR11246">
    <property type="entry name" value="PRE-MRNA SPLICING FACTOR"/>
    <property type="match status" value="1"/>
</dbReference>
<evidence type="ECO:0000256" key="1">
    <source>
        <dbReference type="ARBA" id="ARBA00004123"/>
    </source>
</evidence>
<dbReference type="FunCoup" id="H2AVT7">
    <property type="interactions" value="1152"/>
</dbReference>
<evidence type="ECO:0000256" key="4">
    <source>
        <dbReference type="ARBA" id="ARBA00022728"/>
    </source>
</evidence>
<evidence type="ECO:0000313" key="12">
    <source>
        <dbReference type="EMBL" id="CCF58487.1"/>
    </source>
</evidence>
<keyword evidence="13" id="KW-1185">Reference proteome</keyword>
<dbReference type="InParanoid" id="H2AVT7"/>
<feature type="domain" description="Pre-mRNA-splicing factor Syf1/CRNKL1-like C-terminal HAT-repeats" evidence="10">
    <location>
        <begin position="429"/>
        <end position="801"/>
    </location>
</feature>
<dbReference type="PANTHER" id="PTHR11246:SF5">
    <property type="entry name" value="PRE-MRNA-SPLICING FACTOR SYF1"/>
    <property type="match status" value="1"/>
</dbReference>
<keyword evidence="3" id="KW-0507">mRNA processing</keyword>
<dbReference type="InterPro" id="IPR003107">
    <property type="entry name" value="HAT"/>
</dbReference>
<dbReference type="GO" id="GO:0071008">
    <property type="term" value="C:U2-type post-mRNA release spliceosomal complex"/>
    <property type="evidence" value="ECO:0007669"/>
    <property type="project" value="EnsemblFungi"/>
</dbReference>
<evidence type="ECO:0000259" key="10">
    <source>
        <dbReference type="Pfam" id="PF23231"/>
    </source>
</evidence>
<comment type="subcellular location">
    <subcellularLocation>
        <location evidence="1">Nucleus</location>
    </subcellularLocation>
</comment>
<evidence type="ECO:0000256" key="7">
    <source>
        <dbReference type="ARBA" id="ARBA00023242"/>
    </source>
</evidence>
<evidence type="ECO:0000259" key="11">
    <source>
        <dbReference type="Pfam" id="PF23233"/>
    </source>
</evidence>
<evidence type="ECO:0000256" key="2">
    <source>
        <dbReference type="ARBA" id="ARBA00008644"/>
    </source>
</evidence>
<dbReference type="eggNOG" id="KOG2047">
    <property type="taxonomic scope" value="Eukaryota"/>
</dbReference>
<dbReference type="InterPro" id="IPR055433">
    <property type="entry name" value="HAT_Syf1-like_N"/>
</dbReference>
<dbReference type="AlphaFoldDB" id="H2AVT7"/>
<feature type="domain" description="Pre-mRNA-splicing factor SYF1 central HAT repeats" evidence="9">
    <location>
        <begin position="272"/>
        <end position="416"/>
    </location>
</feature>
<dbReference type="EMBL" id="HE650825">
    <property type="protein sequence ID" value="CCF58487.1"/>
    <property type="molecule type" value="Genomic_DNA"/>
</dbReference>
<dbReference type="Pfam" id="PF23233">
    <property type="entry name" value="HAT_Syf1_CNRKL1_N"/>
    <property type="match status" value="1"/>
</dbReference>
<dbReference type="SUPFAM" id="SSF48452">
    <property type="entry name" value="TPR-like"/>
    <property type="match status" value="3"/>
</dbReference>
<dbReference type="InterPro" id="IPR055430">
    <property type="entry name" value="HAT_Syf1_CNRKL1_C"/>
</dbReference>
<dbReference type="RefSeq" id="XP_003957622.1">
    <property type="nucleotide sequence ID" value="XM_003957573.1"/>
</dbReference>
<keyword evidence="7" id="KW-0539">Nucleus</keyword>
<comment type="similarity">
    <text evidence="2">Belongs to the crooked-neck family.</text>
</comment>
<keyword evidence="4" id="KW-0747">Spliceosome</keyword>
<gene>
    <name evidence="12" type="primary">KAFR0E03350</name>
    <name evidence="12" type="ORF">KAFR_0E03350</name>
</gene>
<dbReference type="GO" id="GO:0000974">
    <property type="term" value="C:Prp19 complex"/>
    <property type="evidence" value="ECO:0007669"/>
    <property type="project" value="EnsemblFungi"/>
</dbReference>
<evidence type="ECO:0000259" key="9">
    <source>
        <dbReference type="Pfam" id="PF23220"/>
    </source>
</evidence>
<dbReference type="SMART" id="SM00386">
    <property type="entry name" value="HAT"/>
    <property type="match status" value="7"/>
</dbReference>
<name>H2AVT7_KAZAF</name>
<dbReference type="OrthoDB" id="10067343at2759"/>
<dbReference type="Gene3D" id="1.25.40.10">
    <property type="entry name" value="Tetratricopeptide repeat domain"/>
    <property type="match status" value="3"/>
</dbReference>
<evidence type="ECO:0000313" key="13">
    <source>
        <dbReference type="Proteomes" id="UP000005220"/>
    </source>
</evidence>
<evidence type="ECO:0000256" key="8">
    <source>
        <dbReference type="ARBA" id="ARBA00039472"/>
    </source>
</evidence>
<accession>H2AVT7</accession>
<reference evidence="12 13" key="1">
    <citation type="journal article" date="2011" name="Proc. Natl. Acad. Sci. U.S.A.">
        <title>Evolutionary erosion of yeast sex chromosomes by mating-type switching accidents.</title>
        <authorList>
            <person name="Gordon J.L."/>
            <person name="Armisen D."/>
            <person name="Proux-Wera E."/>
            <person name="Oheigeartaigh S.S."/>
            <person name="Byrne K.P."/>
            <person name="Wolfe K.H."/>
        </authorList>
    </citation>
    <scope>NUCLEOTIDE SEQUENCE [LARGE SCALE GENOMIC DNA]</scope>
    <source>
        <strain evidence="13">ATCC 22294 / BCRC 22015 / CBS 2517 / CECT 1963 / NBRC 1671 / NRRL Y-8276</strain>
    </source>
</reference>